<organism evidence="1 2">
    <name type="scientific">Rotaria magnacalcarata</name>
    <dbReference type="NCBI Taxonomy" id="392030"/>
    <lineage>
        <taxon>Eukaryota</taxon>
        <taxon>Metazoa</taxon>
        <taxon>Spiralia</taxon>
        <taxon>Gnathifera</taxon>
        <taxon>Rotifera</taxon>
        <taxon>Eurotatoria</taxon>
        <taxon>Bdelloidea</taxon>
        <taxon>Philodinida</taxon>
        <taxon>Philodinidae</taxon>
        <taxon>Rotaria</taxon>
    </lineage>
</organism>
<comment type="caution">
    <text evidence="1">The sequence shown here is derived from an EMBL/GenBank/DDBJ whole genome shotgun (WGS) entry which is preliminary data.</text>
</comment>
<reference evidence="1" key="1">
    <citation type="submission" date="2021-02" db="EMBL/GenBank/DDBJ databases">
        <authorList>
            <person name="Nowell W R."/>
        </authorList>
    </citation>
    <scope>NUCLEOTIDE SEQUENCE</scope>
</reference>
<evidence type="ECO:0000313" key="1">
    <source>
        <dbReference type="EMBL" id="CAF4543376.1"/>
    </source>
</evidence>
<evidence type="ECO:0000313" key="2">
    <source>
        <dbReference type="Proteomes" id="UP000676336"/>
    </source>
</evidence>
<name>A0A8S2YDQ3_9BILA</name>
<feature type="non-terminal residue" evidence="1">
    <location>
        <position position="72"/>
    </location>
</feature>
<gene>
    <name evidence="1" type="ORF">SMN809_LOCUS36717</name>
</gene>
<dbReference type="Proteomes" id="UP000676336">
    <property type="component" value="Unassembled WGS sequence"/>
</dbReference>
<proteinExistence type="predicted"/>
<dbReference type="Gene3D" id="2.40.10.500">
    <property type="match status" value="1"/>
</dbReference>
<dbReference type="EMBL" id="CAJOBI010091230">
    <property type="protein sequence ID" value="CAF4543376.1"/>
    <property type="molecule type" value="Genomic_DNA"/>
</dbReference>
<protein>
    <submittedName>
        <fullName evidence="1">Uncharacterized protein</fullName>
    </submittedName>
</protein>
<feature type="non-terminal residue" evidence="1">
    <location>
        <position position="1"/>
    </location>
</feature>
<sequence length="72" mass="7834">ILDRSNYRVLKWQTGDTLGYTVAGGNGNGGTFTQIGVSYGIYVDDTYNVYISEQSNHRVIKWANGNTTAGAL</sequence>
<accession>A0A8S2YDQ3</accession>
<dbReference type="AlphaFoldDB" id="A0A8S2YDQ3"/>